<comment type="caution">
    <text evidence="12">The sequence shown here is derived from an EMBL/GenBank/DDBJ whole genome shotgun (WGS) entry which is preliminary data.</text>
</comment>
<dbReference type="CDD" id="cd05398">
    <property type="entry name" value="NT_ClassII-CCAase"/>
    <property type="match status" value="1"/>
</dbReference>
<dbReference type="GO" id="GO:0000049">
    <property type="term" value="F:tRNA binding"/>
    <property type="evidence" value="ECO:0007669"/>
    <property type="project" value="TreeGrafter"/>
</dbReference>
<dbReference type="InterPro" id="IPR050264">
    <property type="entry name" value="Bact_CCA-adding_enz_type3_sf"/>
</dbReference>
<dbReference type="PANTHER" id="PTHR46173">
    <property type="entry name" value="CCA TRNA NUCLEOTIDYLTRANSFERASE 1, MITOCHONDRIAL"/>
    <property type="match status" value="1"/>
</dbReference>
<dbReference type="Proteomes" id="UP000754226">
    <property type="component" value="Unassembled WGS sequence"/>
</dbReference>
<dbReference type="Gene3D" id="3.30.460.10">
    <property type="entry name" value="Beta Polymerase, domain 2"/>
    <property type="match status" value="1"/>
</dbReference>
<keyword evidence="8" id="KW-0694">RNA-binding</keyword>
<accession>A0A943I5S8</accession>
<dbReference type="EMBL" id="JAGZCZ010000007">
    <property type="protein sequence ID" value="MBS5520028.1"/>
    <property type="molecule type" value="Genomic_DNA"/>
</dbReference>
<keyword evidence="7" id="KW-0460">Magnesium</keyword>
<keyword evidence="4" id="KW-0548">Nucleotidyltransferase</keyword>
<feature type="domain" description="Poly A polymerase head" evidence="9">
    <location>
        <begin position="23"/>
        <end position="148"/>
    </location>
</feature>
<dbReference type="Pfam" id="PF12627">
    <property type="entry name" value="PolyA_pol_RNAbd"/>
    <property type="match status" value="1"/>
</dbReference>
<name>A0A943I5S8_9FIRM</name>
<protein>
    <submittedName>
        <fullName evidence="12">HD domain-containing protein</fullName>
    </submittedName>
</protein>
<keyword evidence="2 8" id="KW-0808">Transferase</keyword>
<reference evidence="12" key="1">
    <citation type="submission" date="2021-02" db="EMBL/GenBank/DDBJ databases">
        <title>Infant gut strain persistence is associated with maternal origin, phylogeny, and functional potential including surface adhesion and iron acquisition.</title>
        <authorList>
            <person name="Lou Y.C."/>
        </authorList>
    </citation>
    <scope>NUCLEOTIDE SEQUENCE</scope>
    <source>
        <strain evidence="12">L3_106_000M1_dasL3_106_000M1_concoct_15</strain>
    </source>
</reference>
<dbReference type="GO" id="GO:0008033">
    <property type="term" value="P:tRNA processing"/>
    <property type="evidence" value="ECO:0007669"/>
    <property type="project" value="UniProtKB-KW"/>
</dbReference>
<dbReference type="Gene3D" id="1.10.3090.10">
    <property type="entry name" value="cca-adding enzyme, domain 2"/>
    <property type="match status" value="1"/>
</dbReference>
<dbReference type="Pfam" id="PF01743">
    <property type="entry name" value="PolyA_pol"/>
    <property type="match status" value="1"/>
</dbReference>
<comment type="cofactor">
    <cofactor evidence="1">
        <name>Mg(2+)</name>
        <dbReference type="ChEBI" id="CHEBI:18420"/>
    </cofactor>
</comment>
<evidence type="ECO:0000256" key="8">
    <source>
        <dbReference type="RuleBase" id="RU003953"/>
    </source>
</evidence>
<evidence type="ECO:0000259" key="10">
    <source>
        <dbReference type="Pfam" id="PF01966"/>
    </source>
</evidence>
<evidence type="ECO:0000256" key="7">
    <source>
        <dbReference type="ARBA" id="ARBA00022842"/>
    </source>
</evidence>
<keyword evidence="5" id="KW-0479">Metal-binding</keyword>
<dbReference type="SUPFAM" id="SSF81301">
    <property type="entry name" value="Nucleotidyltransferase"/>
    <property type="match status" value="1"/>
</dbReference>
<evidence type="ECO:0000256" key="6">
    <source>
        <dbReference type="ARBA" id="ARBA00022741"/>
    </source>
</evidence>
<evidence type="ECO:0000256" key="3">
    <source>
        <dbReference type="ARBA" id="ARBA00022694"/>
    </source>
</evidence>
<dbReference type="InterPro" id="IPR032828">
    <property type="entry name" value="PolyA_RNA-bd"/>
</dbReference>
<evidence type="ECO:0000256" key="5">
    <source>
        <dbReference type="ARBA" id="ARBA00022723"/>
    </source>
</evidence>
<dbReference type="Pfam" id="PF01966">
    <property type="entry name" value="HD"/>
    <property type="match status" value="1"/>
</dbReference>
<evidence type="ECO:0000313" key="13">
    <source>
        <dbReference type="Proteomes" id="UP000754226"/>
    </source>
</evidence>
<evidence type="ECO:0000256" key="4">
    <source>
        <dbReference type="ARBA" id="ARBA00022695"/>
    </source>
</evidence>
<dbReference type="SUPFAM" id="SSF81891">
    <property type="entry name" value="Poly A polymerase C-terminal region-like"/>
    <property type="match status" value="1"/>
</dbReference>
<dbReference type="GO" id="GO:0046872">
    <property type="term" value="F:metal ion binding"/>
    <property type="evidence" value="ECO:0007669"/>
    <property type="project" value="UniProtKB-KW"/>
</dbReference>
<dbReference type="InterPro" id="IPR006674">
    <property type="entry name" value="HD_domain"/>
</dbReference>
<proteinExistence type="inferred from homology"/>
<evidence type="ECO:0000259" key="11">
    <source>
        <dbReference type="Pfam" id="PF12627"/>
    </source>
</evidence>
<evidence type="ECO:0000256" key="2">
    <source>
        <dbReference type="ARBA" id="ARBA00022679"/>
    </source>
</evidence>
<feature type="domain" description="tRNA nucleotidyltransferase/poly(A) polymerase RNA and SrmB- binding" evidence="11">
    <location>
        <begin position="176"/>
        <end position="227"/>
    </location>
</feature>
<keyword evidence="3" id="KW-0819">tRNA processing</keyword>
<gene>
    <name evidence="12" type="ORF">KHX13_06850</name>
</gene>
<feature type="domain" description="HD" evidence="10">
    <location>
        <begin position="280"/>
        <end position="351"/>
    </location>
</feature>
<organism evidence="12 13">
    <name type="scientific">Acidaminococcus intestini</name>
    <dbReference type="NCBI Taxonomy" id="187327"/>
    <lineage>
        <taxon>Bacteria</taxon>
        <taxon>Bacillati</taxon>
        <taxon>Bacillota</taxon>
        <taxon>Negativicutes</taxon>
        <taxon>Acidaminococcales</taxon>
        <taxon>Acidaminococcaceae</taxon>
        <taxon>Acidaminococcus</taxon>
    </lineage>
</organism>
<evidence type="ECO:0000313" key="12">
    <source>
        <dbReference type="EMBL" id="MBS5520028.1"/>
    </source>
</evidence>
<dbReference type="AlphaFoldDB" id="A0A943I5S8"/>
<dbReference type="GO" id="GO:0000166">
    <property type="term" value="F:nucleotide binding"/>
    <property type="evidence" value="ECO:0007669"/>
    <property type="project" value="UniProtKB-KW"/>
</dbReference>
<dbReference type="InterPro" id="IPR002646">
    <property type="entry name" value="PolA_pol_head_dom"/>
</dbReference>
<dbReference type="PANTHER" id="PTHR46173:SF1">
    <property type="entry name" value="CCA TRNA NUCLEOTIDYLTRANSFERASE 1, MITOCHONDRIAL"/>
    <property type="match status" value="1"/>
</dbReference>
<dbReference type="GO" id="GO:0016779">
    <property type="term" value="F:nucleotidyltransferase activity"/>
    <property type="evidence" value="ECO:0007669"/>
    <property type="project" value="UniProtKB-KW"/>
</dbReference>
<keyword evidence="6" id="KW-0547">Nucleotide-binding</keyword>
<comment type="similarity">
    <text evidence="8">Belongs to the tRNA nucleotidyltransferase/poly(A) polymerase family.</text>
</comment>
<evidence type="ECO:0000259" key="9">
    <source>
        <dbReference type="Pfam" id="PF01743"/>
    </source>
</evidence>
<evidence type="ECO:0000256" key="1">
    <source>
        <dbReference type="ARBA" id="ARBA00001946"/>
    </source>
</evidence>
<dbReference type="InterPro" id="IPR043519">
    <property type="entry name" value="NT_sf"/>
</dbReference>
<sequence>MAALFPSYVITVLELFQKHGFEAYVVGGAVRDLLCGKHPHDYDIVTSARPEETRRLCKEAGLSVVENLGENFGVLVLLVEGHAVEVAAYRKETYGTDAHRPNGVAYCQTLEEDLARRDFTVNAMAMDLAGNLTDPYGGRHDLEHHVLRVVGSPSARFAEDALRMFRACRFVAQLGFVPEAGILPAIKEEALRVKGLSLFRVKTELHKLLMAPYAGRGMDLMVQSGLAGMPCRIKKEGNYESVPILPELLDLVGVPQNPRFHPFDVWGHIWHALNHSDGSLTLGWAILLHDVGKGREGVRGIRPDGMPSDHGHDKVGKAMAEGILRRLGESEVLVNRVAFLVGNHMHFGPARFLPDAALWRWLRKEARNGTFRRTKDLQEAFRELGNLCLADMAATTASAESQAQARHFANQLFRMAGAMPVHTADLAISGRDLIAAGIPQKVLKRLLPLLLSRVQDRSLSNTTEVLQRAAAIWWEKEKGKGHYPHTSA</sequence>